<keyword evidence="4" id="KW-1185">Reference proteome</keyword>
<dbReference type="Proteomes" id="UP001177003">
    <property type="component" value="Chromosome 4"/>
</dbReference>
<dbReference type="InterPro" id="IPR050235">
    <property type="entry name" value="CK1_Ser-Thr_kinase"/>
</dbReference>
<gene>
    <name evidence="3" type="ORF">LSALG_LOCUS18784</name>
</gene>
<name>A0AA36E1M7_LACSI</name>
<evidence type="ECO:0000256" key="1">
    <source>
        <dbReference type="ARBA" id="ARBA00005926"/>
    </source>
</evidence>
<comment type="similarity">
    <text evidence="1">Belongs to the protein kinase superfamily. CK1 Ser/Thr protein kinase family. Casein kinase I subfamily.</text>
</comment>
<dbReference type="EMBL" id="OX465080">
    <property type="protein sequence ID" value="CAI9278953.1"/>
    <property type="molecule type" value="Genomic_DNA"/>
</dbReference>
<reference evidence="3" key="1">
    <citation type="submission" date="2023-04" db="EMBL/GenBank/DDBJ databases">
        <authorList>
            <person name="Vijverberg K."/>
            <person name="Xiong W."/>
            <person name="Schranz E."/>
        </authorList>
    </citation>
    <scope>NUCLEOTIDE SEQUENCE</scope>
</reference>
<protein>
    <recommendedName>
        <fullName evidence="2">DUF7477 domain-containing protein</fullName>
    </recommendedName>
</protein>
<dbReference type="Gene3D" id="1.10.510.10">
    <property type="entry name" value="Transferase(Phosphotransferase) domain 1"/>
    <property type="match status" value="1"/>
</dbReference>
<evidence type="ECO:0000313" key="3">
    <source>
        <dbReference type="EMBL" id="CAI9278953.1"/>
    </source>
</evidence>
<organism evidence="3 4">
    <name type="scientific">Lactuca saligna</name>
    <name type="common">Willowleaf lettuce</name>
    <dbReference type="NCBI Taxonomy" id="75948"/>
    <lineage>
        <taxon>Eukaryota</taxon>
        <taxon>Viridiplantae</taxon>
        <taxon>Streptophyta</taxon>
        <taxon>Embryophyta</taxon>
        <taxon>Tracheophyta</taxon>
        <taxon>Spermatophyta</taxon>
        <taxon>Magnoliopsida</taxon>
        <taxon>eudicotyledons</taxon>
        <taxon>Gunneridae</taxon>
        <taxon>Pentapetalae</taxon>
        <taxon>asterids</taxon>
        <taxon>campanulids</taxon>
        <taxon>Asterales</taxon>
        <taxon>Asteraceae</taxon>
        <taxon>Cichorioideae</taxon>
        <taxon>Cichorieae</taxon>
        <taxon>Lactucinae</taxon>
        <taxon>Lactuca</taxon>
    </lineage>
</organism>
<dbReference type="PANTHER" id="PTHR11909">
    <property type="entry name" value="CASEIN KINASE-RELATED"/>
    <property type="match status" value="1"/>
</dbReference>
<dbReference type="AlphaFoldDB" id="A0AA36E1M7"/>
<proteinExistence type="inferred from homology"/>
<dbReference type="InterPro" id="IPR055900">
    <property type="entry name" value="DUF7477"/>
</dbReference>
<dbReference type="Pfam" id="PF24289">
    <property type="entry name" value="DUF7477"/>
    <property type="match status" value="1"/>
</dbReference>
<dbReference type="InterPro" id="IPR011009">
    <property type="entry name" value="Kinase-like_dom_sf"/>
</dbReference>
<sequence length="528" mass="60440">MGHTSHCKNSPDSRKSCNSFYYKPTKKSMFKEIVNKNQKVAVVLHTDSIFSLTSLLSPKSENATVDRRFILSGDTESSYTPSVWRNSKILSFLTPENQTSGILKQNREIRNDILHGCHVFGQKVYLEVMTERTNVLGMKNFCGRRFNAYKDCRGFRRPYVDYDQRPDMFRGTVRYASVHAHLGRTASRRDDLESLAYTLIFLHRGRLPWQGYQGDNKSFLVCKKKMATSPEMLCVFCPAPVRQFLEIGPNPAINTDGAQKIICQVGQKRGRLNLDEDDDGQPSKKIRMGVPATQWISIYNARLAMKQRYHYNVADARLSQHVERGNADGLLISCVSSCSNLWALIMDAGTGFSSQVYELSPFFLHKEWIMEQWEKKYYISSIAGANNGSSLVVMSKGTQYSQQSYKVSDSFPFKWINKKWREGFHVTSMAKSKHSKIWLMWKEINVIDEQQSLLGLDFRHYGRRRTPFVCEIAMISTVVIIENEGNTDQPVKKLKTKRGLLLTTFSGKVCSFAEEDNTECPTFVRAEP</sequence>
<feature type="domain" description="DUF7477" evidence="2">
    <location>
        <begin position="264"/>
        <end position="458"/>
    </location>
</feature>
<evidence type="ECO:0000313" key="4">
    <source>
        <dbReference type="Proteomes" id="UP001177003"/>
    </source>
</evidence>
<accession>A0AA36E1M7</accession>
<dbReference type="SUPFAM" id="SSF56112">
    <property type="entry name" value="Protein kinase-like (PK-like)"/>
    <property type="match status" value="1"/>
</dbReference>
<evidence type="ECO:0000259" key="2">
    <source>
        <dbReference type="Pfam" id="PF24289"/>
    </source>
</evidence>